<organism evidence="2 3">
    <name type="scientific">Paracoccus aurantius</name>
    <dbReference type="NCBI Taxonomy" id="3073814"/>
    <lineage>
        <taxon>Bacteria</taxon>
        <taxon>Pseudomonadati</taxon>
        <taxon>Pseudomonadota</taxon>
        <taxon>Alphaproteobacteria</taxon>
        <taxon>Rhodobacterales</taxon>
        <taxon>Paracoccaceae</taxon>
        <taxon>Paracoccus</taxon>
    </lineage>
</organism>
<keyword evidence="1" id="KW-0732">Signal</keyword>
<proteinExistence type="predicted"/>
<evidence type="ECO:0008006" key="4">
    <source>
        <dbReference type="Google" id="ProtNLM"/>
    </source>
</evidence>
<comment type="caution">
    <text evidence="2">The sequence shown here is derived from an EMBL/GenBank/DDBJ whole genome shotgun (WGS) entry which is preliminary data.</text>
</comment>
<name>A0ABU2HYP7_9RHOB</name>
<reference evidence="3" key="1">
    <citation type="submission" date="2023-07" db="EMBL/GenBank/DDBJ databases">
        <title>Paracoccus sp. MBLB3053 whole genome sequence.</title>
        <authorList>
            <person name="Hwang C.Y."/>
            <person name="Cho E.-S."/>
            <person name="Seo M.-J."/>
        </authorList>
    </citation>
    <scope>NUCLEOTIDE SEQUENCE [LARGE SCALE GENOMIC DNA]</scope>
    <source>
        <strain evidence="3">MBLB3053</strain>
    </source>
</reference>
<evidence type="ECO:0000313" key="3">
    <source>
        <dbReference type="Proteomes" id="UP001269144"/>
    </source>
</evidence>
<keyword evidence="3" id="KW-1185">Reference proteome</keyword>
<protein>
    <recommendedName>
        <fullName evidence="4">Transporter</fullName>
    </recommendedName>
</protein>
<feature type="signal peptide" evidence="1">
    <location>
        <begin position="1"/>
        <end position="21"/>
    </location>
</feature>
<dbReference type="EMBL" id="JAVQLW010000006">
    <property type="protein sequence ID" value="MDS9470189.1"/>
    <property type="molecule type" value="Genomic_DNA"/>
</dbReference>
<accession>A0ABU2HYP7</accession>
<gene>
    <name evidence="2" type="ORF">RGQ15_21815</name>
</gene>
<sequence>MFRRASTAVTILALTATGAFAQSGEQDLSQAASDPTASLTAYLFQNFYTGQYHGRDDAQGNRMQFRMAIPYTLGGTNNIFRLTLPYVTDSPSGNTGLSDATVFNLTTFKRDWGRFGVGAVALLPLGADAVTADRWAIGPAAGFVAQADWGIWGLFNQNLIDIGGKSGSDPVNLSVIQPILNVSLDQGWSVGTSDMSVTYDWDEGEFVSLPLGIQVNKLVRFGTTPVQFGLSYEYNFYDETVAPEDTIGFTMKILAP</sequence>
<evidence type="ECO:0000313" key="2">
    <source>
        <dbReference type="EMBL" id="MDS9470189.1"/>
    </source>
</evidence>
<evidence type="ECO:0000256" key="1">
    <source>
        <dbReference type="SAM" id="SignalP"/>
    </source>
</evidence>
<dbReference type="Proteomes" id="UP001269144">
    <property type="component" value="Unassembled WGS sequence"/>
</dbReference>
<feature type="chain" id="PRO_5047140042" description="Transporter" evidence="1">
    <location>
        <begin position="22"/>
        <end position="256"/>
    </location>
</feature>
<dbReference type="RefSeq" id="WP_311163015.1">
    <property type="nucleotide sequence ID" value="NZ_JAVQLW010000006.1"/>
</dbReference>